<dbReference type="InterPro" id="IPR036188">
    <property type="entry name" value="FAD/NAD-bd_sf"/>
</dbReference>
<dbReference type="SMART" id="SM00928">
    <property type="entry name" value="NADH_4Fe-4S"/>
    <property type="match status" value="1"/>
</dbReference>
<keyword evidence="3" id="KW-0479">Metal-binding</keyword>
<dbReference type="RefSeq" id="WP_077138475.1">
    <property type="nucleotide sequence ID" value="NZ_CABKVM010000012.1"/>
</dbReference>
<dbReference type="Gene3D" id="3.30.70.20">
    <property type="match status" value="1"/>
</dbReference>
<dbReference type="InterPro" id="IPR050315">
    <property type="entry name" value="FAD-oxidoreductase_2"/>
</dbReference>
<sequence>MSLLMNNTDALVQLRSCDRARLEELFGTMAPVSGRVVGALYNADTEGMKNMLLHTNPAGVVAGLKIAALLTGASGAELVVRCEVDRQTLLANAGTVDFPLEITQAALVNKALHKTDLLLDLEQLAAMADRLTGAQPGLLVAVGDATPTEFPADTLLTDILPVGKGLLVDHRFYSAQQLEGMTLASLASRSGVLRPMTDRDCPVDLAKKEMLTLRRQSCGKCTFCREGLYQLSEIFERISLGRAKTGDLDLAEEIGQAMTVSCNCTLGEEAALPVLSAMDAFAAETQAHVRRKECAANACLALTQFYVDPKLCNGCGKCVSVCPKQCIEGGEGLVAVIDNFDCSRCGECLPVCEQQAIKRTSGRLPKLPSFPVPVKGTAPAAQAESESAPLPAAKRKRVFARPAKPQVAPVETPAAPVNQPKHVEVNIMKTIETDIVIVAGGPAGLAAAIAAGEQGMKTVILEKSSATGGAANMGMGPLGIDTKIQKAAFNNLGVDKAIQMHMEYTHYRVDEDLVQAYFHKSADTIEWLEEMGVEFAGAFRYFKESEATWHIVKPENGVIGPRAASAMVKAMTQRAKELGCEILLETAATSLITEEGKVCGAVAVDKDGNGLEVRGKAVIVATGGFGNNPEMIEKEFGLHIGKDYFPFRIPGITGDGLNMMWEVGAEKFGANIEAIYQLPDNLNWFLLDAVLRQPNLMVNQLGERFMNEGDLGNTTYAGNALALQPGNYGYCIMDEGILKEYKKNGPDIVDIVHPAEAFLAFEGQAAQAVEQGYEAYFEATTVPELAEKLGIDPDVLQNTIDEYNAMCRCGVDSKFHKSQKYLHLITGKGKYLVGKYYLGAYGTVGGVRINRYCEVLDKNHMPIAGLYSAGSDANTIYGDSYNFTLPGNSMGFAVNTGRMAGESAAQYIADCQ</sequence>
<dbReference type="InterPro" id="IPR037207">
    <property type="entry name" value="Nuop51_4Fe4S-bd_sf"/>
</dbReference>
<comment type="caution">
    <text evidence="9">The sequence shown here is derived from an EMBL/GenBank/DDBJ whole genome shotgun (WGS) entry which is preliminary data.</text>
</comment>
<dbReference type="EMBL" id="SLUM01000056">
    <property type="protein sequence ID" value="TCL48743.1"/>
    <property type="molecule type" value="Genomic_DNA"/>
</dbReference>
<evidence type="ECO:0000256" key="1">
    <source>
        <dbReference type="ARBA" id="ARBA00001974"/>
    </source>
</evidence>
<dbReference type="Gene3D" id="3.90.700.10">
    <property type="entry name" value="Succinate dehydrogenase/fumarate reductase flavoprotein, catalytic domain"/>
    <property type="match status" value="1"/>
</dbReference>
<dbReference type="Proteomes" id="UP000295184">
    <property type="component" value="Unassembled WGS sequence"/>
</dbReference>
<proteinExistence type="predicted"/>
<feature type="domain" description="4Fe-4S ferredoxin-type" evidence="8">
    <location>
        <begin position="333"/>
        <end position="362"/>
    </location>
</feature>
<evidence type="ECO:0000256" key="7">
    <source>
        <dbReference type="ARBA" id="ARBA00023014"/>
    </source>
</evidence>
<protein>
    <submittedName>
        <fullName evidence="9">Fumarate reductase flavoprotein subunit</fullName>
    </submittedName>
</protein>
<dbReference type="PROSITE" id="PS51379">
    <property type="entry name" value="4FE4S_FER_2"/>
    <property type="match status" value="2"/>
</dbReference>
<dbReference type="OrthoDB" id="1646667at2"/>
<feature type="domain" description="4Fe-4S ferredoxin-type" evidence="8">
    <location>
        <begin position="303"/>
        <end position="332"/>
    </location>
</feature>
<dbReference type="Pfam" id="PF00890">
    <property type="entry name" value="FAD_binding_2"/>
    <property type="match status" value="1"/>
</dbReference>
<evidence type="ECO:0000313" key="9">
    <source>
        <dbReference type="EMBL" id="TCL48743.1"/>
    </source>
</evidence>
<dbReference type="Gene3D" id="3.50.50.60">
    <property type="entry name" value="FAD/NAD(P)-binding domain"/>
    <property type="match status" value="2"/>
</dbReference>
<keyword evidence="4" id="KW-0274">FAD</keyword>
<evidence type="ECO:0000256" key="6">
    <source>
        <dbReference type="ARBA" id="ARBA00023004"/>
    </source>
</evidence>
<keyword evidence="6" id="KW-0408">Iron</keyword>
<dbReference type="InterPro" id="IPR027477">
    <property type="entry name" value="Succ_DH/fumarate_Rdtase_cat_sf"/>
</dbReference>
<dbReference type="SUPFAM" id="SSF56425">
    <property type="entry name" value="Succinate dehydrogenase/fumarate reductase flavoprotein, catalytic domain"/>
    <property type="match status" value="1"/>
</dbReference>
<dbReference type="GO" id="GO:0051539">
    <property type="term" value="F:4 iron, 4 sulfur cluster binding"/>
    <property type="evidence" value="ECO:0007669"/>
    <property type="project" value="InterPro"/>
</dbReference>
<gene>
    <name evidence="9" type="ORF">EDD77_1564</name>
</gene>
<dbReference type="Pfam" id="PF00037">
    <property type="entry name" value="Fer4"/>
    <property type="match status" value="1"/>
</dbReference>
<dbReference type="Pfam" id="PF10589">
    <property type="entry name" value="NADH_4Fe-4S"/>
    <property type="match status" value="1"/>
</dbReference>
<keyword evidence="2" id="KW-0285">Flavoprotein</keyword>
<evidence type="ECO:0000256" key="5">
    <source>
        <dbReference type="ARBA" id="ARBA00023002"/>
    </source>
</evidence>
<dbReference type="AlphaFoldDB" id="A0A4R1QF07"/>
<name>A0A4R1QF07_9FIRM</name>
<evidence type="ECO:0000256" key="4">
    <source>
        <dbReference type="ARBA" id="ARBA00022827"/>
    </source>
</evidence>
<dbReference type="GO" id="GO:0008202">
    <property type="term" value="P:steroid metabolic process"/>
    <property type="evidence" value="ECO:0007669"/>
    <property type="project" value="UniProtKB-ARBA"/>
</dbReference>
<dbReference type="SUPFAM" id="SSF140490">
    <property type="entry name" value="Nqo1C-terminal domain-like"/>
    <property type="match status" value="1"/>
</dbReference>
<accession>A0A4R1QF07</accession>
<keyword evidence="5" id="KW-0560">Oxidoreductase</keyword>
<evidence type="ECO:0000256" key="3">
    <source>
        <dbReference type="ARBA" id="ARBA00022723"/>
    </source>
</evidence>
<dbReference type="PRINTS" id="PR00411">
    <property type="entry name" value="PNDRDTASEI"/>
</dbReference>
<dbReference type="STRING" id="1650663.GCA_001486665_00555"/>
<organism evidence="9 10">
    <name type="scientific">Allofournierella massiliensis</name>
    <dbReference type="NCBI Taxonomy" id="1650663"/>
    <lineage>
        <taxon>Bacteria</taxon>
        <taxon>Bacillati</taxon>
        <taxon>Bacillota</taxon>
        <taxon>Clostridia</taxon>
        <taxon>Eubacteriales</taxon>
        <taxon>Oscillospiraceae</taxon>
        <taxon>Allofournierella</taxon>
    </lineage>
</organism>
<evidence type="ECO:0000259" key="8">
    <source>
        <dbReference type="PROSITE" id="PS51379"/>
    </source>
</evidence>
<comment type="cofactor">
    <cofactor evidence="1">
        <name>FAD</name>
        <dbReference type="ChEBI" id="CHEBI:57692"/>
    </cofactor>
</comment>
<dbReference type="InterPro" id="IPR003953">
    <property type="entry name" value="FAD-dep_OxRdtase_2_FAD-bd"/>
</dbReference>
<dbReference type="GO" id="GO:0033765">
    <property type="term" value="F:steroid dehydrogenase activity, acting on the CH-CH group of donors"/>
    <property type="evidence" value="ECO:0007669"/>
    <property type="project" value="UniProtKB-ARBA"/>
</dbReference>
<reference evidence="9 10" key="1">
    <citation type="submission" date="2019-03" db="EMBL/GenBank/DDBJ databases">
        <title>Genomic Encyclopedia of Type Strains, Phase IV (KMG-IV): sequencing the most valuable type-strain genomes for metagenomic binning, comparative biology and taxonomic classification.</title>
        <authorList>
            <person name="Goeker M."/>
        </authorList>
    </citation>
    <scope>NUCLEOTIDE SEQUENCE [LARGE SCALE GENOMIC DNA]</scope>
    <source>
        <strain evidence="9 10">DSM 100451</strain>
    </source>
</reference>
<dbReference type="PANTHER" id="PTHR43400:SF10">
    <property type="entry name" value="3-OXOSTEROID 1-DEHYDROGENASE"/>
    <property type="match status" value="1"/>
</dbReference>
<dbReference type="PANTHER" id="PTHR43400">
    <property type="entry name" value="FUMARATE REDUCTASE"/>
    <property type="match status" value="1"/>
</dbReference>
<dbReference type="PROSITE" id="PS00198">
    <property type="entry name" value="4FE4S_FER_1"/>
    <property type="match status" value="2"/>
</dbReference>
<dbReference type="InterPro" id="IPR017896">
    <property type="entry name" value="4Fe4S_Fe-S-bd"/>
</dbReference>
<dbReference type="GO" id="GO:0046872">
    <property type="term" value="F:metal ion binding"/>
    <property type="evidence" value="ECO:0007669"/>
    <property type="project" value="UniProtKB-KW"/>
</dbReference>
<dbReference type="Gene3D" id="1.20.1440.230">
    <property type="entry name" value="NADH-ubiquinone oxidoreductase 51kDa subunit, iron-sulphur binding domain"/>
    <property type="match status" value="1"/>
</dbReference>
<keyword evidence="7" id="KW-0411">Iron-sulfur</keyword>
<dbReference type="InterPro" id="IPR017900">
    <property type="entry name" value="4Fe4S_Fe_S_CS"/>
</dbReference>
<dbReference type="InterPro" id="IPR019575">
    <property type="entry name" value="Nuop51_4Fe4S-bd"/>
</dbReference>
<evidence type="ECO:0000256" key="2">
    <source>
        <dbReference type="ARBA" id="ARBA00022630"/>
    </source>
</evidence>
<evidence type="ECO:0000313" key="10">
    <source>
        <dbReference type="Proteomes" id="UP000295184"/>
    </source>
</evidence>
<dbReference type="SUPFAM" id="SSF51905">
    <property type="entry name" value="FAD/NAD(P)-binding domain"/>
    <property type="match status" value="1"/>
</dbReference>
<dbReference type="SUPFAM" id="SSF54862">
    <property type="entry name" value="4Fe-4S ferredoxins"/>
    <property type="match status" value="1"/>
</dbReference>